<protein>
    <submittedName>
        <fullName evidence="3">Uncharacterized protein</fullName>
    </submittedName>
</protein>
<dbReference type="AlphaFoldDB" id="A0A0R3S2C2"/>
<evidence type="ECO:0000313" key="3">
    <source>
        <dbReference type="WBParaSite" id="EEL_0000885101-mRNA-1"/>
    </source>
</evidence>
<organism evidence="2 3">
    <name type="scientific">Elaeophora elaphi</name>
    <dbReference type="NCBI Taxonomy" id="1147741"/>
    <lineage>
        <taxon>Eukaryota</taxon>
        <taxon>Metazoa</taxon>
        <taxon>Ecdysozoa</taxon>
        <taxon>Nematoda</taxon>
        <taxon>Chromadorea</taxon>
        <taxon>Rhabditida</taxon>
        <taxon>Spirurina</taxon>
        <taxon>Spiruromorpha</taxon>
        <taxon>Filarioidea</taxon>
        <taxon>Onchocercidae</taxon>
        <taxon>Elaeophora</taxon>
    </lineage>
</organism>
<name>A0A0R3S2C2_9BILA</name>
<dbReference type="WBParaSite" id="EEL_0000885101-mRNA-1">
    <property type="protein sequence ID" value="EEL_0000885101-mRNA-1"/>
    <property type="gene ID" value="EEL_0000885101"/>
</dbReference>
<evidence type="ECO:0000256" key="1">
    <source>
        <dbReference type="SAM" id="MobiDB-lite"/>
    </source>
</evidence>
<evidence type="ECO:0000313" key="2">
    <source>
        <dbReference type="Proteomes" id="UP000050640"/>
    </source>
</evidence>
<reference evidence="3" key="1">
    <citation type="submission" date="2017-02" db="UniProtKB">
        <authorList>
            <consortium name="WormBaseParasite"/>
        </authorList>
    </citation>
    <scope>IDENTIFICATION</scope>
</reference>
<sequence length="160" mass="18128">MFFYSAQSRALRRLSIAPQGTEARIGRQIVEVIAKQSATSIVTENEQGRKEQEKDQSDSFDQHRNTIRSSSLANTPCYSTSDMLDKRSNKHYYRRPTVTIQSDGRIIIDHVTTRWDGIPLASQSALLEAEDGATVITETMKEDETQESRNCAKRIGKVLY</sequence>
<accession>A0A0R3S2C2</accession>
<keyword evidence="2" id="KW-1185">Reference proteome</keyword>
<feature type="compositionally biased region" description="Basic and acidic residues" evidence="1">
    <location>
        <begin position="46"/>
        <end position="64"/>
    </location>
</feature>
<feature type="compositionally biased region" description="Polar residues" evidence="1">
    <location>
        <begin position="67"/>
        <end position="80"/>
    </location>
</feature>
<proteinExistence type="predicted"/>
<feature type="region of interest" description="Disordered" evidence="1">
    <location>
        <begin position="43"/>
        <end position="80"/>
    </location>
</feature>
<dbReference type="Proteomes" id="UP000050640">
    <property type="component" value="Unplaced"/>
</dbReference>